<organism evidence="2 3">
    <name type="scientific">Candidatus Nitrospira nitrosa</name>
    <dbReference type="NCBI Taxonomy" id="1742972"/>
    <lineage>
        <taxon>Bacteria</taxon>
        <taxon>Pseudomonadati</taxon>
        <taxon>Nitrospirota</taxon>
        <taxon>Nitrospiria</taxon>
        <taxon>Nitrospirales</taxon>
        <taxon>Nitrospiraceae</taxon>
        <taxon>Nitrospira</taxon>
    </lineage>
</organism>
<keyword evidence="1" id="KW-1133">Transmembrane helix</keyword>
<dbReference type="RefSeq" id="WP_090744038.1">
    <property type="nucleotide sequence ID" value="NZ_CZQA01000001.1"/>
</dbReference>
<sequence length="160" mass="16930">MKTAWKTGISFGLTSGVITTLGLMVGLHSGTHSRAIVIGGILTIAIADAMSDALGIHVSEESKNSGPTSLIWEATLATFAAKFLVSLTFVVPVIFGPLEHAIVMSIVWGLFLLTVLSFFVARAQGIAPWKVIGEHLFIALCVIALTHVTGEWVNKMVGAE</sequence>
<proteinExistence type="predicted"/>
<dbReference type="Proteomes" id="UP000199032">
    <property type="component" value="Unassembled WGS sequence"/>
</dbReference>
<dbReference type="AlphaFoldDB" id="A0A0S4L590"/>
<feature type="transmembrane region" description="Helical" evidence="1">
    <location>
        <begin position="70"/>
        <end position="95"/>
    </location>
</feature>
<dbReference type="STRING" id="1742972.COMA1_10815"/>
<dbReference type="OrthoDB" id="9786463at2"/>
<reference evidence="2 3" key="1">
    <citation type="submission" date="2015-10" db="EMBL/GenBank/DDBJ databases">
        <authorList>
            <person name="Gilbert D.G."/>
        </authorList>
    </citation>
    <scope>NUCLEOTIDE SEQUENCE [LARGE SCALE GENOMIC DNA]</scope>
    <source>
        <strain evidence="2">COMA1</strain>
    </source>
</reference>
<keyword evidence="3" id="KW-1185">Reference proteome</keyword>
<keyword evidence="1" id="KW-0812">Transmembrane</keyword>
<dbReference type="EMBL" id="CZQA01000001">
    <property type="protein sequence ID" value="CUS32791.1"/>
    <property type="molecule type" value="Genomic_DNA"/>
</dbReference>
<keyword evidence="1" id="KW-0472">Membrane</keyword>
<evidence type="ECO:0000256" key="1">
    <source>
        <dbReference type="SAM" id="Phobius"/>
    </source>
</evidence>
<feature type="transmembrane region" description="Helical" evidence="1">
    <location>
        <begin position="35"/>
        <end position="58"/>
    </location>
</feature>
<evidence type="ECO:0000313" key="3">
    <source>
        <dbReference type="Proteomes" id="UP000199032"/>
    </source>
</evidence>
<name>A0A0S4L590_9BACT</name>
<accession>A0A0S4L590</accession>
<feature type="transmembrane region" description="Helical" evidence="1">
    <location>
        <begin position="132"/>
        <end position="150"/>
    </location>
</feature>
<protein>
    <recommendedName>
        <fullName evidence="4">VIT family protein</fullName>
    </recommendedName>
</protein>
<evidence type="ECO:0008006" key="4">
    <source>
        <dbReference type="Google" id="ProtNLM"/>
    </source>
</evidence>
<gene>
    <name evidence="2" type="ORF">COMA1_10815</name>
</gene>
<evidence type="ECO:0000313" key="2">
    <source>
        <dbReference type="EMBL" id="CUS32791.1"/>
    </source>
</evidence>
<feature type="transmembrane region" description="Helical" evidence="1">
    <location>
        <begin position="7"/>
        <end position="29"/>
    </location>
</feature>
<feature type="transmembrane region" description="Helical" evidence="1">
    <location>
        <begin position="101"/>
        <end position="120"/>
    </location>
</feature>